<accession>A0ABW7AQE4</accession>
<proteinExistence type="predicted"/>
<evidence type="ECO:0000313" key="3">
    <source>
        <dbReference type="Proteomes" id="UP001603978"/>
    </source>
</evidence>
<evidence type="ECO:0000313" key="2">
    <source>
        <dbReference type="EMBL" id="MFG1708641.1"/>
    </source>
</evidence>
<comment type="caution">
    <text evidence="2">The sequence shown here is derived from an EMBL/GenBank/DDBJ whole genome shotgun (WGS) entry which is preliminary data.</text>
</comment>
<keyword evidence="3" id="KW-1185">Reference proteome</keyword>
<dbReference type="EMBL" id="JBICRM010000029">
    <property type="protein sequence ID" value="MFG1708641.1"/>
    <property type="molecule type" value="Genomic_DNA"/>
</dbReference>
<dbReference type="Proteomes" id="UP001603978">
    <property type="component" value="Unassembled WGS sequence"/>
</dbReference>
<evidence type="ECO:0000259" key="1">
    <source>
        <dbReference type="Pfam" id="PF13115"/>
    </source>
</evidence>
<name>A0ABW7AQE4_9ACTN</name>
<dbReference type="RefSeq" id="WP_393172871.1">
    <property type="nucleotide sequence ID" value="NZ_JBICRM010000029.1"/>
</dbReference>
<dbReference type="Pfam" id="PF13115">
    <property type="entry name" value="YtkA"/>
    <property type="match status" value="1"/>
</dbReference>
<feature type="domain" description="YtkA-like" evidence="1">
    <location>
        <begin position="31"/>
        <end position="112"/>
    </location>
</feature>
<protein>
    <submittedName>
        <fullName evidence="2">FixH family protein</fullName>
    </submittedName>
</protein>
<reference evidence="2 3" key="1">
    <citation type="submission" date="2024-10" db="EMBL/GenBank/DDBJ databases">
        <authorList>
            <person name="Topkara A.R."/>
            <person name="Saygin H."/>
        </authorList>
    </citation>
    <scope>NUCLEOTIDE SEQUENCE [LARGE SCALE GENOMIC DNA]</scope>
    <source>
        <strain evidence="2 3">M3C6</strain>
    </source>
</reference>
<organism evidence="2 3">
    <name type="scientific">Nonomuraea marmarensis</name>
    <dbReference type="NCBI Taxonomy" id="3351344"/>
    <lineage>
        <taxon>Bacteria</taxon>
        <taxon>Bacillati</taxon>
        <taxon>Actinomycetota</taxon>
        <taxon>Actinomycetes</taxon>
        <taxon>Streptosporangiales</taxon>
        <taxon>Streptosporangiaceae</taxon>
        <taxon>Nonomuraea</taxon>
    </lineage>
</organism>
<dbReference type="InterPro" id="IPR032693">
    <property type="entry name" value="YtkA-like_dom"/>
</dbReference>
<gene>
    <name evidence="2" type="ORF">ACFLIM_36120</name>
</gene>
<sequence>MIIIVACAVAGVVTVILVGAGQAPSPVSLRAQTADYHVRLDLDGASLGRRIATVHVAGADGRPVAPADIDVRATMSTMGMTGELLRARQIAPGRYEANGELFSMLGDWTVTVRISKPGPNPTQEALFAVTAVP</sequence>